<gene>
    <name evidence="6" type="ORF">GCM10022410_00010</name>
</gene>
<dbReference type="InterPro" id="IPR020568">
    <property type="entry name" value="Ribosomal_Su5_D2-typ_SF"/>
</dbReference>
<keyword evidence="1" id="KW-0808">Transferase</keyword>
<dbReference type="PANTHER" id="PTHR43527">
    <property type="entry name" value="4-DIPHOSPHOCYTIDYL-2-C-METHYL-D-ERYTHRITOL KINASE, CHLOROPLASTIC"/>
    <property type="match status" value="1"/>
</dbReference>
<dbReference type="EMBL" id="BAABDL010000001">
    <property type="protein sequence ID" value="GAA4056592.1"/>
    <property type="molecule type" value="Genomic_DNA"/>
</dbReference>
<evidence type="ECO:0000259" key="5">
    <source>
        <dbReference type="Pfam" id="PF00288"/>
    </source>
</evidence>
<reference evidence="7" key="1">
    <citation type="journal article" date="2019" name="Int. J. Syst. Evol. Microbiol.">
        <title>The Global Catalogue of Microorganisms (GCM) 10K type strain sequencing project: providing services to taxonomists for standard genome sequencing and annotation.</title>
        <authorList>
            <consortium name="The Broad Institute Genomics Platform"/>
            <consortium name="The Broad Institute Genome Sequencing Center for Infectious Disease"/>
            <person name="Wu L."/>
            <person name="Ma J."/>
        </authorList>
    </citation>
    <scope>NUCLEOTIDE SEQUENCE [LARGE SCALE GENOMIC DNA]</scope>
    <source>
        <strain evidence="7">JCM 17250</strain>
    </source>
</reference>
<evidence type="ECO:0000256" key="1">
    <source>
        <dbReference type="ARBA" id="ARBA00022679"/>
    </source>
</evidence>
<dbReference type="SUPFAM" id="SSF54211">
    <property type="entry name" value="Ribosomal protein S5 domain 2-like"/>
    <property type="match status" value="1"/>
</dbReference>
<keyword evidence="7" id="KW-1185">Reference proteome</keyword>
<sequence length="103" mass="11242">MQEIDLSDKLIFIEKDKGITIECNNKSLPTDSRNLVYKAWEALKNATGIDKGIHIKIDKKIPLAAGLAGGSSNAATTLKVLNELWDLKLSQEELMKSGNGSND</sequence>
<accession>A0ABP7UZZ9</accession>
<dbReference type="Gene3D" id="3.30.230.10">
    <property type="match status" value="1"/>
</dbReference>
<dbReference type="PANTHER" id="PTHR43527:SF2">
    <property type="entry name" value="4-DIPHOSPHOCYTIDYL-2-C-METHYL-D-ERYTHRITOL KINASE, CHLOROPLASTIC"/>
    <property type="match status" value="1"/>
</dbReference>
<organism evidence="6 7">
    <name type="scientific">Amphibacillus indicireducens</name>
    <dbReference type="NCBI Taxonomy" id="1076330"/>
    <lineage>
        <taxon>Bacteria</taxon>
        <taxon>Bacillati</taxon>
        <taxon>Bacillota</taxon>
        <taxon>Bacilli</taxon>
        <taxon>Bacillales</taxon>
        <taxon>Bacillaceae</taxon>
        <taxon>Amphibacillus</taxon>
    </lineage>
</organism>
<keyword evidence="2" id="KW-0547">Nucleotide-binding</keyword>
<keyword evidence="4" id="KW-0067">ATP-binding</keyword>
<evidence type="ECO:0000313" key="6">
    <source>
        <dbReference type="EMBL" id="GAA4056592.1"/>
    </source>
</evidence>
<proteinExistence type="predicted"/>
<name>A0ABP7UZZ9_9BACI</name>
<protein>
    <recommendedName>
        <fullName evidence="5">GHMP kinase N-terminal domain-containing protein</fullName>
    </recommendedName>
</protein>
<dbReference type="Pfam" id="PF00288">
    <property type="entry name" value="GHMP_kinases_N"/>
    <property type="match status" value="1"/>
</dbReference>
<dbReference type="InterPro" id="IPR014721">
    <property type="entry name" value="Ribsml_uS5_D2-typ_fold_subgr"/>
</dbReference>
<dbReference type="InterPro" id="IPR006204">
    <property type="entry name" value="GHMP_kinase_N_dom"/>
</dbReference>
<comment type="caution">
    <text evidence="6">The sequence shown here is derived from an EMBL/GenBank/DDBJ whole genome shotgun (WGS) entry which is preliminary data.</text>
</comment>
<dbReference type="Proteomes" id="UP001501734">
    <property type="component" value="Unassembled WGS sequence"/>
</dbReference>
<feature type="domain" description="GHMP kinase N-terminal" evidence="5">
    <location>
        <begin position="34"/>
        <end position="97"/>
    </location>
</feature>
<evidence type="ECO:0000313" key="7">
    <source>
        <dbReference type="Proteomes" id="UP001501734"/>
    </source>
</evidence>
<evidence type="ECO:0000256" key="2">
    <source>
        <dbReference type="ARBA" id="ARBA00022741"/>
    </source>
</evidence>
<evidence type="ECO:0000256" key="3">
    <source>
        <dbReference type="ARBA" id="ARBA00022777"/>
    </source>
</evidence>
<keyword evidence="3" id="KW-0418">Kinase</keyword>
<evidence type="ECO:0000256" key="4">
    <source>
        <dbReference type="ARBA" id="ARBA00022840"/>
    </source>
</evidence>